<accession>A0A395I7U7</accession>
<gene>
    <name evidence="2" type="ORF">BO97DRAFT_421454</name>
</gene>
<sequence length="152" mass="17272">MVMDHCLDEHARPSSQPFSSTFYVMKLEWCVFAILRPCVVARQAASEMSGIQSSSLLPLKSDEEAPYLDYNLQGRWTPDIEKNQCDYELPDDRDDAFSSLSALFGYRRNSLLGFASYVIFSIISFISAAYYFWSLIPYEPSQHSPVSIVAIT</sequence>
<feature type="transmembrane region" description="Helical" evidence="1">
    <location>
        <begin position="111"/>
        <end position="133"/>
    </location>
</feature>
<evidence type="ECO:0000313" key="2">
    <source>
        <dbReference type="EMBL" id="RAL15323.1"/>
    </source>
</evidence>
<keyword evidence="3" id="KW-1185">Reference proteome</keyword>
<evidence type="ECO:0000313" key="3">
    <source>
        <dbReference type="Proteomes" id="UP000248961"/>
    </source>
</evidence>
<dbReference type="EMBL" id="KZ824271">
    <property type="protein sequence ID" value="RAL15323.1"/>
    <property type="molecule type" value="Genomic_DNA"/>
</dbReference>
<organism evidence="2 3">
    <name type="scientific">Aspergillus homomorphus (strain CBS 101889)</name>
    <dbReference type="NCBI Taxonomy" id="1450537"/>
    <lineage>
        <taxon>Eukaryota</taxon>
        <taxon>Fungi</taxon>
        <taxon>Dikarya</taxon>
        <taxon>Ascomycota</taxon>
        <taxon>Pezizomycotina</taxon>
        <taxon>Eurotiomycetes</taxon>
        <taxon>Eurotiomycetidae</taxon>
        <taxon>Eurotiales</taxon>
        <taxon>Aspergillaceae</taxon>
        <taxon>Aspergillus</taxon>
        <taxon>Aspergillus subgen. Circumdati</taxon>
    </lineage>
</organism>
<proteinExistence type="predicted"/>
<dbReference type="Proteomes" id="UP000248961">
    <property type="component" value="Unassembled WGS sequence"/>
</dbReference>
<evidence type="ECO:0000256" key="1">
    <source>
        <dbReference type="SAM" id="Phobius"/>
    </source>
</evidence>
<keyword evidence="1" id="KW-0472">Membrane</keyword>
<dbReference type="GeneID" id="37201011"/>
<keyword evidence="1" id="KW-0812">Transmembrane</keyword>
<name>A0A395I7U7_ASPHC</name>
<dbReference type="OrthoDB" id="4402612at2759"/>
<protein>
    <submittedName>
        <fullName evidence="2">Uncharacterized protein</fullName>
    </submittedName>
</protein>
<dbReference type="VEuPathDB" id="FungiDB:BO97DRAFT_421454"/>
<dbReference type="RefSeq" id="XP_025554477.1">
    <property type="nucleotide sequence ID" value="XM_025696722.1"/>
</dbReference>
<keyword evidence="1" id="KW-1133">Transmembrane helix</keyword>
<reference evidence="2 3" key="1">
    <citation type="submission" date="2018-02" db="EMBL/GenBank/DDBJ databases">
        <title>The genomes of Aspergillus section Nigri reveals drivers in fungal speciation.</title>
        <authorList>
            <consortium name="DOE Joint Genome Institute"/>
            <person name="Vesth T.C."/>
            <person name="Nybo J."/>
            <person name="Theobald S."/>
            <person name="Brandl J."/>
            <person name="Frisvad J.C."/>
            <person name="Nielsen K.F."/>
            <person name="Lyhne E.K."/>
            <person name="Kogle M.E."/>
            <person name="Kuo A."/>
            <person name="Riley R."/>
            <person name="Clum A."/>
            <person name="Nolan M."/>
            <person name="Lipzen A."/>
            <person name="Salamov A."/>
            <person name="Henrissat B."/>
            <person name="Wiebenga A."/>
            <person name="De vries R.P."/>
            <person name="Grigoriev I.V."/>
            <person name="Mortensen U.H."/>
            <person name="Andersen M.R."/>
            <person name="Baker S.E."/>
        </authorList>
    </citation>
    <scope>NUCLEOTIDE SEQUENCE [LARGE SCALE GENOMIC DNA]</scope>
    <source>
        <strain evidence="2 3">CBS 101889</strain>
    </source>
</reference>
<dbReference type="AlphaFoldDB" id="A0A395I7U7"/>